<dbReference type="EMBL" id="VDLX02000009">
    <property type="protein sequence ID" value="KAB8192531.1"/>
    <property type="molecule type" value="Genomic_DNA"/>
</dbReference>
<protein>
    <submittedName>
        <fullName evidence="1">Uncharacterized protein</fullName>
    </submittedName>
</protein>
<sequence>MENKSVINRTLVVASGAFAPGHLGELTQLVPFEMVDEALQQRPRPGKWCLRRSPVIGDY</sequence>
<accession>A0A5C4W9I1</accession>
<dbReference type="OrthoDB" id="477305at2"/>
<comment type="caution">
    <text evidence="1">The sequence shown here is derived from an EMBL/GenBank/DDBJ whole genome shotgun (WGS) entry which is preliminary data.</text>
</comment>
<organism evidence="1 2">
    <name type="scientific">Nonomuraea phyllanthi</name>
    <dbReference type="NCBI Taxonomy" id="2219224"/>
    <lineage>
        <taxon>Bacteria</taxon>
        <taxon>Bacillati</taxon>
        <taxon>Actinomycetota</taxon>
        <taxon>Actinomycetes</taxon>
        <taxon>Streptosporangiales</taxon>
        <taxon>Streptosporangiaceae</taxon>
        <taxon>Nonomuraea</taxon>
    </lineage>
</organism>
<name>A0A5C4W9I1_9ACTN</name>
<keyword evidence="2" id="KW-1185">Reference proteome</keyword>
<dbReference type="AlphaFoldDB" id="A0A5C4W9I1"/>
<dbReference type="Proteomes" id="UP000312512">
    <property type="component" value="Unassembled WGS sequence"/>
</dbReference>
<evidence type="ECO:0000313" key="2">
    <source>
        <dbReference type="Proteomes" id="UP000312512"/>
    </source>
</evidence>
<evidence type="ECO:0000313" key="1">
    <source>
        <dbReference type="EMBL" id="KAB8192531.1"/>
    </source>
</evidence>
<proteinExistence type="predicted"/>
<gene>
    <name evidence="1" type="ORF">FH608_023785</name>
</gene>
<reference evidence="1 2" key="1">
    <citation type="submission" date="2019-10" db="EMBL/GenBank/DDBJ databases">
        <title>Nonomuraea sp. nov., isolated from Phyllanthus amarus.</title>
        <authorList>
            <person name="Klykleung N."/>
            <person name="Tanasupawat S."/>
        </authorList>
    </citation>
    <scope>NUCLEOTIDE SEQUENCE [LARGE SCALE GENOMIC DNA]</scope>
    <source>
        <strain evidence="1 2">PA1-10</strain>
    </source>
</reference>